<keyword evidence="3" id="KW-1185">Reference proteome</keyword>
<evidence type="ECO:0000313" key="2">
    <source>
        <dbReference type="EMBL" id="KAG2583890.1"/>
    </source>
</evidence>
<proteinExistence type="predicted"/>
<reference evidence="2" key="1">
    <citation type="submission" date="2020-05" db="EMBL/GenBank/DDBJ databases">
        <title>WGS assembly of Panicum virgatum.</title>
        <authorList>
            <person name="Lovell J.T."/>
            <person name="Jenkins J."/>
            <person name="Shu S."/>
            <person name="Juenger T.E."/>
            <person name="Schmutz J."/>
        </authorList>
    </citation>
    <scope>NUCLEOTIDE SEQUENCE</scope>
    <source>
        <strain evidence="2">AP13</strain>
    </source>
</reference>
<accession>A0A8T0RFR6</accession>
<keyword evidence="1" id="KW-1133">Transmembrane helix</keyword>
<comment type="caution">
    <text evidence="2">The sequence shown here is derived from an EMBL/GenBank/DDBJ whole genome shotgun (WGS) entry which is preliminary data.</text>
</comment>
<gene>
    <name evidence="2" type="ORF">PVAP13_6KG249100</name>
</gene>
<feature type="transmembrane region" description="Helical" evidence="1">
    <location>
        <begin position="133"/>
        <end position="155"/>
    </location>
</feature>
<organism evidence="2 3">
    <name type="scientific">Panicum virgatum</name>
    <name type="common">Blackwell switchgrass</name>
    <dbReference type="NCBI Taxonomy" id="38727"/>
    <lineage>
        <taxon>Eukaryota</taxon>
        <taxon>Viridiplantae</taxon>
        <taxon>Streptophyta</taxon>
        <taxon>Embryophyta</taxon>
        <taxon>Tracheophyta</taxon>
        <taxon>Spermatophyta</taxon>
        <taxon>Magnoliopsida</taxon>
        <taxon>Liliopsida</taxon>
        <taxon>Poales</taxon>
        <taxon>Poaceae</taxon>
        <taxon>PACMAD clade</taxon>
        <taxon>Panicoideae</taxon>
        <taxon>Panicodae</taxon>
        <taxon>Paniceae</taxon>
        <taxon>Panicinae</taxon>
        <taxon>Panicum</taxon>
        <taxon>Panicum sect. Hiantes</taxon>
    </lineage>
</organism>
<name>A0A8T0RFR6_PANVG</name>
<keyword evidence="1" id="KW-0472">Membrane</keyword>
<protein>
    <submittedName>
        <fullName evidence="2">Uncharacterized protein</fullName>
    </submittedName>
</protein>
<keyword evidence="1" id="KW-0812">Transmembrane</keyword>
<evidence type="ECO:0000256" key="1">
    <source>
        <dbReference type="SAM" id="Phobius"/>
    </source>
</evidence>
<evidence type="ECO:0000313" key="3">
    <source>
        <dbReference type="Proteomes" id="UP000823388"/>
    </source>
</evidence>
<dbReference type="EMBL" id="CM029047">
    <property type="protein sequence ID" value="KAG2583890.1"/>
    <property type="molecule type" value="Genomic_DNA"/>
</dbReference>
<dbReference type="Proteomes" id="UP000823388">
    <property type="component" value="Chromosome 6K"/>
</dbReference>
<dbReference type="AlphaFoldDB" id="A0A8T0RFR6"/>
<sequence length="178" mass="19676">MALIAFYAMAAAAFALNAAAIGAVVRGWVRSTPLLHTAVMLASWMLYQGAFRVFTDQETSPEASAASPWAPACGFCPLSLRFDPGENSRICTGFIGSVERWMVLPWQFPWSGGNRTASAGAGGRADLTAEPAFVWWPTFAGCILGFAIGAFADVVRRMMRRMQQRVRRRHFRRRARRV</sequence>